<name>A0A1B1KDD0_RHOOP</name>
<dbReference type="PANTHER" id="PTHR43708">
    <property type="entry name" value="CONSERVED EXPRESSED OXIDOREDUCTASE (EUROFUNG)"/>
    <property type="match status" value="1"/>
</dbReference>
<dbReference type="InterPro" id="IPR055170">
    <property type="entry name" value="GFO_IDH_MocA-like_dom"/>
</dbReference>
<dbReference type="Pfam" id="PF01408">
    <property type="entry name" value="GFO_IDH_MocA"/>
    <property type="match status" value="1"/>
</dbReference>
<dbReference type="PANTHER" id="PTHR43708:SF8">
    <property type="entry name" value="OXIDOREDUCTASE"/>
    <property type="match status" value="1"/>
</dbReference>
<dbReference type="Proteomes" id="UP000186108">
    <property type="component" value="Chromosome"/>
</dbReference>
<evidence type="ECO:0000313" key="3">
    <source>
        <dbReference type="EMBL" id="ANS30606.1"/>
    </source>
</evidence>
<dbReference type="Gene3D" id="3.30.360.10">
    <property type="entry name" value="Dihydrodipicolinate Reductase, domain 2"/>
    <property type="match status" value="1"/>
</dbReference>
<evidence type="ECO:0000259" key="1">
    <source>
        <dbReference type="Pfam" id="PF01408"/>
    </source>
</evidence>
<dbReference type="PATRIC" id="fig|37919.13.peg.6246"/>
<dbReference type="InterPro" id="IPR036291">
    <property type="entry name" value="NAD(P)-bd_dom_sf"/>
</dbReference>
<reference evidence="3 4" key="1">
    <citation type="submission" date="2014-07" db="EMBL/GenBank/DDBJ databases">
        <authorList>
            <person name="Zhang J.E."/>
            <person name="Yang H."/>
            <person name="Guo J."/>
            <person name="Deng Z."/>
            <person name="Luo H."/>
            <person name="Luo M."/>
            <person name="Zhao B."/>
        </authorList>
    </citation>
    <scope>NUCLEOTIDE SEQUENCE [LARGE SCALE GENOMIC DNA]</scope>
    <source>
        <strain evidence="3 4">1CP</strain>
    </source>
</reference>
<dbReference type="Gene3D" id="3.40.50.720">
    <property type="entry name" value="NAD(P)-binding Rossmann-like Domain"/>
    <property type="match status" value="1"/>
</dbReference>
<dbReference type="Pfam" id="PF22725">
    <property type="entry name" value="GFO_IDH_MocA_C3"/>
    <property type="match status" value="1"/>
</dbReference>
<dbReference type="InterPro" id="IPR051317">
    <property type="entry name" value="Gfo/Idh/MocA_oxidoreduct"/>
</dbReference>
<gene>
    <name evidence="3" type="ORF">R1CP_29890</name>
</gene>
<dbReference type="SUPFAM" id="SSF51735">
    <property type="entry name" value="NAD(P)-binding Rossmann-fold domains"/>
    <property type="match status" value="1"/>
</dbReference>
<dbReference type="InterPro" id="IPR000683">
    <property type="entry name" value="Gfo/Idh/MocA-like_OxRdtase_N"/>
</dbReference>
<evidence type="ECO:0000313" key="4">
    <source>
        <dbReference type="Proteomes" id="UP000186108"/>
    </source>
</evidence>
<evidence type="ECO:0000259" key="2">
    <source>
        <dbReference type="Pfam" id="PF22725"/>
    </source>
</evidence>
<dbReference type="EMBL" id="CP009111">
    <property type="protein sequence ID" value="ANS30606.1"/>
    <property type="molecule type" value="Genomic_DNA"/>
</dbReference>
<sequence>MTRRVVVVGAGLASAAHLTALRAVGADVVGVVTRDETRAAAARRLAPEARILPNVDAAADLDADTAVVVTPPSSHLAVASALAERGLDLVIDKPLAASLHDAQAIVDVAERSGVRAAVTLQHRYKEAARRARQLLSDGAIGALRSATVTVPLWRPDSYYAEAGRGTWDRDGGGVLITQAIHTLDLYLSLAGRARSVVAAASTSRGRLEAEDTIHLLIDHGTHAASVTASTAAWPGGAETIHLYGDAGQLRLVGDSLVQIGDGVRRVVDGSVDASGPDPLSMTAWFRSLYDDVFTSWAAGAAPLSDARSGLPVQAVIDAAYRSAAAGTMPVTVSEEMRDTVSEERESACQS</sequence>
<accession>A0A1B1KDD0</accession>
<protein>
    <submittedName>
        <fullName evidence="3">Oxidoreductase</fullName>
    </submittedName>
</protein>
<feature type="domain" description="GFO/IDH/MocA-like oxidoreductase" evidence="2">
    <location>
        <begin position="129"/>
        <end position="250"/>
    </location>
</feature>
<dbReference type="GO" id="GO:0000166">
    <property type="term" value="F:nucleotide binding"/>
    <property type="evidence" value="ECO:0007669"/>
    <property type="project" value="InterPro"/>
</dbReference>
<proteinExistence type="predicted"/>
<feature type="domain" description="Gfo/Idh/MocA-like oxidoreductase N-terminal" evidence="1">
    <location>
        <begin position="4"/>
        <end position="118"/>
    </location>
</feature>
<organism evidence="3 4">
    <name type="scientific">Rhodococcus opacus</name>
    <name type="common">Nocardia opaca</name>
    <dbReference type="NCBI Taxonomy" id="37919"/>
    <lineage>
        <taxon>Bacteria</taxon>
        <taxon>Bacillati</taxon>
        <taxon>Actinomycetota</taxon>
        <taxon>Actinomycetes</taxon>
        <taxon>Mycobacteriales</taxon>
        <taxon>Nocardiaceae</taxon>
        <taxon>Rhodococcus</taxon>
    </lineage>
</organism>
<dbReference type="AlphaFoldDB" id="A0A1B1KDD0"/>
<dbReference type="RefSeq" id="WP_065492213.1">
    <property type="nucleotide sequence ID" value="NZ_CP009111.1"/>
</dbReference>
<dbReference type="SUPFAM" id="SSF55347">
    <property type="entry name" value="Glyceraldehyde-3-phosphate dehydrogenase-like, C-terminal domain"/>
    <property type="match status" value="1"/>
</dbReference>